<protein>
    <submittedName>
        <fullName evidence="1">Uncharacterized protein</fullName>
    </submittedName>
</protein>
<name>A0A9Q3E9V1_9BASI</name>
<sequence>MLQWQLAIQEYRGNKTIFPKYGNIPKDADGISRWALANTPENPAWVPQEENRIEGIFVTDIGTKFYNQVEKSYRMDKNFRILCQLLMKDCRDPSLSERLDETWKKACA</sequence>
<dbReference type="Proteomes" id="UP000765509">
    <property type="component" value="Unassembled WGS sequence"/>
</dbReference>
<gene>
    <name evidence="1" type="ORF">O181_054656</name>
</gene>
<dbReference type="AlphaFoldDB" id="A0A9Q3E9V1"/>
<comment type="caution">
    <text evidence="1">The sequence shown here is derived from an EMBL/GenBank/DDBJ whole genome shotgun (WGS) entry which is preliminary data.</text>
</comment>
<dbReference type="EMBL" id="AVOT02024327">
    <property type="protein sequence ID" value="MBW0514941.1"/>
    <property type="molecule type" value="Genomic_DNA"/>
</dbReference>
<keyword evidence="2" id="KW-1185">Reference proteome</keyword>
<organism evidence="1 2">
    <name type="scientific">Austropuccinia psidii MF-1</name>
    <dbReference type="NCBI Taxonomy" id="1389203"/>
    <lineage>
        <taxon>Eukaryota</taxon>
        <taxon>Fungi</taxon>
        <taxon>Dikarya</taxon>
        <taxon>Basidiomycota</taxon>
        <taxon>Pucciniomycotina</taxon>
        <taxon>Pucciniomycetes</taxon>
        <taxon>Pucciniales</taxon>
        <taxon>Sphaerophragmiaceae</taxon>
        <taxon>Austropuccinia</taxon>
    </lineage>
</organism>
<accession>A0A9Q3E9V1</accession>
<evidence type="ECO:0000313" key="1">
    <source>
        <dbReference type="EMBL" id="MBW0514941.1"/>
    </source>
</evidence>
<evidence type="ECO:0000313" key="2">
    <source>
        <dbReference type="Proteomes" id="UP000765509"/>
    </source>
</evidence>
<reference evidence="1" key="1">
    <citation type="submission" date="2021-03" db="EMBL/GenBank/DDBJ databases">
        <title>Draft genome sequence of rust myrtle Austropuccinia psidii MF-1, a brazilian biotype.</title>
        <authorList>
            <person name="Quecine M.C."/>
            <person name="Pachon D.M.R."/>
            <person name="Bonatelli M.L."/>
            <person name="Correr F.H."/>
            <person name="Franceschini L.M."/>
            <person name="Leite T.F."/>
            <person name="Margarido G.R.A."/>
            <person name="Almeida C.A."/>
            <person name="Ferrarezi J.A."/>
            <person name="Labate C.A."/>
        </authorList>
    </citation>
    <scope>NUCLEOTIDE SEQUENCE</scope>
    <source>
        <strain evidence="1">MF-1</strain>
    </source>
</reference>
<proteinExistence type="predicted"/>